<dbReference type="Proteomes" id="UP000683438">
    <property type="component" value="Segment"/>
</dbReference>
<organism evidence="1 2">
    <name type="scientific">Microbacterium phage vB_MoxS-R1</name>
    <dbReference type="NCBI Taxonomy" id="2848881"/>
    <lineage>
        <taxon>Viruses</taxon>
        <taxon>Duplodnaviria</taxon>
        <taxon>Heunggongvirae</taxon>
        <taxon>Uroviricota</taxon>
        <taxon>Caudoviricetes</taxon>
        <taxon>Syrbvirus</taxon>
        <taxon>Syrbvirus R1</taxon>
    </lineage>
</organism>
<dbReference type="EMBL" id="MW073100">
    <property type="protein sequence ID" value="QWT28924.1"/>
    <property type="molecule type" value="Genomic_DNA"/>
</dbReference>
<reference evidence="1" key="1">
    <citation type="submission" date="2020-10" db="EMBL/GenBank/DDBJ databases">
        <title>Complete genome sequence of vB_MoxS-R1, a novel marine prophage inducted from Microbacterium.</title>
        <authorList>
            <person name="Zheng H."/>
            <person name="Liu B."/>
            <person name="Xu Y."/>
            <person name="Chen F."/>
        </authorList>
    </citation>
    <scope>NUCLEOTIDE SEQUENCE</scope>
</reference>
<evidence type="ECO:0000313" key="1">
    <source>
        <dbReference type="EMBL" id="QWT28924.1"/>
    </source>
</evidence>
<proteinExistence type="predicted"/>
<sequence length="58" mass="6334">MMDTTMSPAAMTASSPGQKLPLANDQVAEARAKTPAPYLSVLVFMMIHGYWKVGDRSY</sequence>
<accession>A0A8F2E4V0</accession>
<gene>
    <name evidence="1" type="ORF">vBMoxSR1_gp74</name>
</gene>
<evidence type="ECO:0000313" key="2">
    <source>
        <dbReference type="Proteomes" id="UP000683438"/>
    </source>
</evidence>
<protein>
    <submittedName>
        <fullName evidence="1">Uncharacterized protein</fullName>
    </submittedName>
</protein>
<name>A0A8F2E4V0_9CAUD</name>
<keyword evidence="2" id="KW-1185">Reference proteome</keyword>